<protein>
    <submittedName>
        <fullName evidence="2">Uncharacterized protein</fullName>
    </submittedName>
</protein>
<dbReference type="EMBL" id="BASE01000073">
    <property type="protein sequence ID" value="GAM15088.1"/>
    <property type="molecule type" value="Genomic_DNA"/>
</dbReference>
<keyword evidence="1" id="KW-0472">Membrane</keyword>
<dbReference type="RefSeq" id="WP_041966776.1">
    <property type="nucleotide sequence ID" value="NZ_BASE01000073.1"/>
</dbReference>
<name>A0A0A8X580_MESS1</name>
<accession>A0A0A8X580</accession>
<dbReference type="OrthoDB" id="2971310at2"/>
<dbReference type="Proteomes" id="UP000031014">
    <property type="component" value="Unassembled WGS sequence"/>
</dbReference>
<feature type="transmembrane region" description="Helical" evidence="1">
    <location>
        <begin position="60"/>
        <end position="80"/>
    </location>
</feature>
<reference evidence="2 3" key="1">
    <citation type="submission" date="2013-06" db="EMBL/GenBank/DDBJ databases">
        <title>Whole genome shotgun sequence of Bacillus selenatarsenatis SF-1.</title>
        <authorList>
            <person name="Kuroda M."/>
            <person name="Sei K."/>
            <person name="Yamashita M."/>
            <person name="Ike M."/>
        </authorList>
    </citation>
    <scope>NUCLEOTIDE SEQUENCE [LARGE SCALE GENOMIC DNA]</scope>
    <source>
        <strain evidence="2 3">SF-1</strain>
    </source>
</reference>
<dbReference type="AlphaFoldDB" id="A0A0A8X580"/>
<evidence type="ECO:0000313" key="2">
    <source>
        <dbReference type="EMBL" id="GAM15088.1"/>
    </source>
</evidence>
<evidence type="ECO:0000313" key="3">
    <source>
        <dbReference type="Proteomes" id="UP000031014"/>
    </source>
</evidence>
<gene>
    <name evidence="2" type="ORF">SAMD00020551_3244</name>
</gene>
<evidence type="ECO:0000256" key="1">
    <source>
        <dbReference type="SAM" id="Phobius"/>
    </source>
</evidence>
<proteinExistence type="predicted"/>
<keyword evidence="3" id="KW-1185">Reference proteome</keyword>
<sequence>MKLFMQAAAWSIALHIIYFLSMFGIGYIKTINYTPDIEGSWESVDTLQNEVAFGMTGSPFFFIFTFIGMTFFCEMVIVLYRKVKRAQG</sequence>
<organism evidence="2 3">
    <name type="scientific">Mesobacillus selenatarsenatis (strain DSM 18680 / JCM 14380 / FERM P-15431 / SF-1)</name>
    <dbReference type="NCBI Taxonomy" id="1321606"/>
    <lineage>
        <taxon>Bacteria</taxon>
        <taxon>Bacillati</taxon>
        <taxon>Bacillota</taxon>
        <taxon>Bacilli</taxon>
        <taxon>Bacillales</taxon>
        <taxon>Bacillaceae</taxon>
        <taxon>Mesobacillus</taxon>
    </lineage>
</organism>
<keyword evidence="1" id="KW-0812">Transmembrane</keyword>
<keyword evidence="1" id="KW-1133">Transmembrane helix</keyword>
<feature type="transmembrane region" description="Helical" evidence="1">
    <location>
        <begin position="7"/>
        <end position="28"/>
    </location>
</feature>
<comment type="caution">
    <text evidence="2">The sequence shown here is derived from an EMBL/GenBank/DDBJ whole genome shotgun (WGS) entry which is preliminary data.</text>
</comment>
<dbReference type="STRING" id="1321606.SAMD00020551_3244"/>